<dbReference type="AlphaFoldDB" id="A0A6I4VWV5"/>
<sequence>MSNQDDLLVLCPRFFSLGEEAVKRMVPADRLHAIWQAGKTDETVALNNLHLWLEREPVSVRTQFLLSLKRALGLS</sequence>
<protein>
    <submittedName>
        <fullName evidence="1">Uncharacterized protein</fullName>
    </submittedName>
</protein>
<name>A0A6I4VWV5_9BACL</name>
<comment type="caution">
    <text evidence="1">The sequence shown here is derived from an EMBL/GenBank/DDBJ whole genome shotgun (WGS) entry which is preliminary data.</text>
</comment>
<evidence type="ECO:0000313" key="2">
    <source>
        <dbReference type="Proteomes" id="UP000430692"/>
    </source>
</evidence>
<dbReference type="EMBL" id="WUUL01000007">
    <property type="protein sequence ID" value="MXQ54336.1"/>
    <property type="molecule type" value="Genomic_DNA"/>
</dbReference>
<dbReference type="Proteomes" id="UP000430692">
    <property type="component" value="Unassembled WGS sequence"/>
</dbReference>
<evidence type="ECO:0000313" key="1">
    <source>
        <dbReference type="EMBL" id="MXQ54336.1"/>
    </source>
</evidence>
<keyword evidence="2" id="KW-1185">Reference proteome</keyword>
<organism evidence="1 2">
    <name type="scientific">Shimazuella alba</name>
    <dbReference type="NCBI Taxonomy" id="2690964"/>
    <lineage>
        <taxon>Bacteria</taxon>
        <taxon>Bacillati</taxon>
        <taxon>Bacillota</taxon>
        <taxon>Bacilli</taxon>
        <taxon>Bacillales</taxon>
        <taxon>Thermoactinomycetaceae</taxon>
        <taxon>Shimazuella</taxon>
    </lineage>
</organism>
<dbReference type="RefSeq" id="WP_160801694.1">
    <property type="nucleotide sequence ID" value="NZ_WUUL01000007.1"/>
</dbReference>
<reference evidence="1 2" key="1">
    <citation type="submission" date="2019-12" db="EMBL/GenBank/DDBJ databases">
        <title>Whole-genome analyses of novel actinobacteria.</title>
        <authorList>
            <person name="Sahin N."/>
            <person name="Saygin H."/>
        </authorList>
    </citation>
    <scope>NUCLEOTIDE SEQUENCE [LARGE SCALE GENOMIC DNA]</scope>
    <source>
        <strain evidence="1 2">KC615</strain>
    </source>
</reference>
<gene>
    <name evidence="1" type="ORF">GSM42_11560</name>
</gene>
<proteinExistence type="predicted"/>
<accession>A0A6I4VWV5</accession>